<dbReference type="AlphaFoldDB" id="A0A0L0F575"/>
<dbReference type="RefSeq" id="XP_014145764.1">
    <property type="nucleotide sequence ID" value="XM_014290289.1"/>
</dbReference>
<sequence length="57" mass="6293">TDDAEWNSLRRNDLATTAQTLAFIRAIHPIIVKAWVEVAPICFGPGNAPAWSMSQLQ</sequence>
<proteinExistence type="predicted"/>
<feature type="non-terminal residue" evidence="1">
    <location>
        <position position="1"/>
    </location>
</feature>
<organism evidence="1 2">
    <name type="scientific">Sphaeroforma arctica JP610</name>
    <dbReference type="NCBI Taxonomy" id="667725"/>
    <lineage>
        <taxon>Eukaryota</taxon>
        <taxon>Ichthyosporea</taxon>
        <taxon>Ichthyophonida</taxon>
        <taxon>Sphaeroforma</taxon>
    </lineage>
</organism>
<evidence type="ECO:0000313" key="1">
    <source>
        <dbReference type="EMBL" id="KNC71862.1"/>
    </source>
</evidence>
<protein>
    <submittedName>
        <fullName evidence="1">Uncharacterized protein</fullName>
    </submittedName>
</protein>
<evidence type="ECO:0000313" key="2">
    <source>
        <dbReference type="Proteomes" id="UP000054560"/>
    </source>
</evidence>
<dbReference type="EMBL" id="KQ247983">
    <property type="protein sequence ID" value="KNC71862.1"/>
    <property type="molecule type" value="Genomic_DNA"/>
</dbReference>
<name>A0A0L0F575_9EUKA</name>
<dbReference type="Proteomes" id="UP000054560">
    <property type="component" value="Unassembled WGS sequence"/>
</dbReference>
<dbReference type="GeneID" id="25916100"/>
<accession>A0A0L0F575</accession>
<reference evidence="1 2" key="1">
    <citation type="submission" date="2011-02" db="EMBL/GenBank/DDBJ databases">
        <title>The Genome Sequence of Sphaeroforma arctica JP610.</title>
        <authorList>
            <consortium name="The Broad Institute Genome Sequencing Platform"/>
            <person name="Russ C."/>
            <person name="Cuomo C."/>
            <person name="Young S.K."/>
            <person name="Zeng Q."/>
            <person name="Gargeya S."/>
            <person name="Alvarado L."/>
            <person name="Berlin A."/>
            <person name="Chapman S.B."/>
            <person name="Chen Z."/>
            <person name="Freedman E."/>
            <person name="Gellesch M."/>
            <person name="Goldberg J."/>
            <person name="Griggs A."/>
            <person name="Gujja S."/>
            <person name="Heilman E."/>
            <person name="Heiman D."/>
            <person name="Howarth C."/>
            <person name="Mehta T."/>
            <person name="Neiman D."/>
            <person name="Pearson M."/>
            <person name="Roberts A."/>
            <person name="Saif S."/>
            <person name="Shea T."/>
            <person name="Shenoy N."/>
            <person name="Sisk P."/>
            <person name="Stolte C."/>
            <person name="Sykes S."/>
            <person name="White J."/>
            <person name="Yandava C."/>
            <person name="Burger G."/>
            <person name="Gray M.W."/>
            <person name="Holland P.W.H."/>
            <person name="King N."/>
            <person name="Lang F.B.F."/>
            <person name="Roger A.J."/>
            <person name="Ruiz-Trillo I."/>
            <person name="Haas B."/>
            <person name="Nusbaum C."/>
            <person name="Birren B."/>
        </authorList>
    </citation>
    <scope>NUCLEOTIDE SEQUENCE [LARGE SCALE GENOMIC DNA]</scope>
    <source>
        <strain evidence="1 2">JP610</strain>
    </source>
</reference>
<gene>
    <name evidence="1" type="ORF">SARC_15596</name>
</gene>
<feature type="non-terminal residue" evidence="1">
    <location>
        <position position="57"/>
    </location>
</feature>
<keyword evidence="2" id="KW-1185">Reference proteome</keyword>